<name>A0A6J5CWM7_9BURK</name>
<protein>
    <submittedName>
        <fullName evidence="1">Uncharacterized protein</fullName>
    </submittedName>
</protein>
<accession>A0A6J5CWM7</accession>
<proteinExistence type="predicted"/>
<dbReference type="EMBL" id="CADIKG010000001">
    <property type="protein sequence ID" value="CAB3746580.1"/>
    <property type="molecule type" value="Genomic_DNA"/>
</dbReference>
<dbReference type="AlphaFoldDB" id="A0A6J5CWM7"/>
<reference evidence="1 2" key="1">
    <citation type="submission" date="2020-04" db="EMBL/GenBank/DDBJ databases">
        <authorList>
            <person name="De Canck E."/>
        </authorList>
    </citation>
    <scope>NUCLEOTIDE SEQUENCE [LARGE SCALE GENOMIC DNA]</scope>
    <source>
        <strain evidence="1 2">LMG 29660</strain>
    </source>
</reference>
<evidence type="ECO:0000313" key="2">
    <source>
        <dbReference type="Proteomes" id="UP000494135"/>
    </source>
</evidence>
<gene>
    <name evidence="1" type="ORF">LMG29660_00229</name>
</gene>
<sequence length="33" mass="3529">MAAWVLALCMLLALALLPLLLTYARTAWGAAVK</sequence>
<organism evidence="1 2">
    <name type="scientific">Burkholderia puraquae</name>
    <dbReference type="NCBI Taxonomy" id="1904757"/>
    <lineage>
        <taxon>Bacteria</taxon>
        <taxon>Pseudomonadati</taxon>
        <taxon>Pseudomonadota</taxon>
        <taxon>Betaproteobacteria</taxon>
        <taxon>Burkholderiales</taxon>
        <taxon>Burkholderiaceae</taxon>
        <taxon>Burkholderia</taxon>
        <taxon>Burkholderia cepacia complex</taxon>
    </lineage>
</organism>
<evidence type="ECO:0000313" key="1">
    <source>
        <dbReference type="EMBL" id="CAB3746580.1"/>
    </source>
</evidence>
<dbReference type="Proteomes" id="UP000494135">
    <property type="component" value="Unassembled WGS sequence"/>
</dbReference>